<evidence type="ECO:0000259" key="1">
    <source>
        <dbReference type="SMART" id="SM01073"/>
    </source>
</evidence>
<dbReference type="Gene3D" id="2.40.40.20">
    <property type="match status" value="1"/>
</dbReference>
<dbReference type="InterPro" id="IPR009010">
    <property type="entry name" value="Asp_de-COase-like_dom_sf"/>
</dbReference>
<name>A0ABD6CGL1_9EURY</name>
<dbReference type="Proteomes" id="UP001597119">
    <property type="component" value="Unassembled WGS sequence"/>
</dbReference>
<dbReference type="FunFam" id="2.40.40.20:FF:000007">
    <property type="entry name" value="AAA family ATPase"/>
    <property type="match status" value="1"/>
</dbReference>
<sequence length="177" mass="19471">MTSQYTNRRRRGVRLDVADLPTKRGHGQTVLVGAPSLLHLGCRPGDIVEIQGTDITYARAAHSDPDEWHTGRIFMDTVVRHNAAVELDDTITIEPAKIDDASTVHVQYTTTRTETPSAGDRRQVESLLSNRGVFVGDLVPLFAIDEHDPPHVQITDVAPDSAGKITPDTDLVFDRIV</sequence>
<proteinExistence type="predicted"/>
<dbReference type="SMART" id="SM01073">
    <property type="entry name" value="CDC48_N"/>
    <property type="match status" value="1"/>
</dbReference>
<accession>A0ABD6CGL1</accession>
<keyword evidence="3" id="KW-1185">Reference proteome</keyword>
<dbReference type="Pfam" id="PF02359">
    <property type="entry name" value="CDC48_N"/>
    <property type="match status" value="1"/>
</dbReference>
<feature type="domain" description="CDC48 N-terminal subdomain" evidence="1">
    <location>
        <begin position="14"/>
        <end position="98"/>
    </location>
</feature>
<dbReference type="EMBL" id="JBHUDJ010000015">
    <property type="protein sequence ID" value="MFD1589451.1"/>
    <property type="molecule type" value="Genomic_DNA"/>
</dbReference>
<gene>
    <name evidence="2" type="ORF">ACFR9U_20945</name>
</gene>
<evidence type="ECO:0000313" key="3">
    <source>
        <dbReference type="Proteomes" id="UP001597119"/>
    </source>
</evidence>
<dbReference type="RefSeq" id="WP_247381085.1">
    <property type="nucleotide sequence ID" value="NZ_JALLGV010000009.1"/>
</dbReference>
<dbReference type="InterPro" id="IPR003338">
    <property type="entry name" value="CDC4_N-term_subdom"/>
</dbReference>
<reference evidence="2 3" key="1">
    <citation type="journal article" date="2019" name="Int. J. Syst. Evol. Microbiol.">
        <title>The Global Catalogue of Microorganisms (GCM) 10K type strain sequencing project: providing services to taxonomists for standard genome sequencing and annotation.</title>
        <authorList>
            <consortium name="The Broad Institute Genomics Platform"/>
            <consortium name="The Broad Institute Genome Sequencing Center for Infectious Disease"/>
            <person name="Wu L."/>
            <person name="Ma J."/>
        </authorList>
    </citation>
    <scope>NUCLEOTIDE SEQUENCE [LARGE SCALE GENOMIC DNA]</scope>
    <source>
        <strain evidence="2 3">CGMCC 1.12125</strain>
    </source>
</reference>
<evidence type="ECO:0000313" key="2">
    <source>
        <dbReference type="EMBL" id="MFD1589451.1"/>
    </source>
</evidence>
<dbReference type="SUPFAM" id="SSF50692">
    <property type="entry name" value="ADC-like"/>
    <property type="match status" value="1"/>
</dbReference>
<protein>
    <recommendedName>
        <fullName evidence="1">CDC48 N-terminal subdomain domain-containing protein</fullName>
    </recommendedName>
</protein>
<dbReference type="AlphaFoldDB" id="A0ABD6CGL1"/>
<comment type="caution">
    <text evidence="2">The sequence shown here is derived from an EMBL/GenBank/DDBJ whole genome shotgun (WGS) entry which is preliminary data.</text>
</comment>
<organism evidence="2 3">
    <name type="scientific">Halorientalis brevis</name>
    <dbReference type="NCBI Taxonomy" id="1126241"/>
    <lineage>
        <taxon>Archaea</taxon>
        <taxon>Methanobacteriati</taxon>
        <taxon>Methanobacteriota</taxon>
        <taxon>Stenosarchaea group</taxon>
        <taxon>Halobacteria</taxon>
        <taxon>Halobacteriales</taxon>
        <taxon>Haloarculaceae</taxon>
        <taxon>Halorientalis</taxon>
    </lineage>
</organism>